<evidence type="ECO:0000313" key="2">
    <source>
        <dbReference type="Proteomes" id="UP001596395"/>
    </source>
</evidence>
<dbReference type="CDD" id="cd03801">
    <property type="entry name" value="GT4_PimA-like"/>
    <property type="match status" value="1"/>
</dbReference>
<reference evidence="1 2" key="1">
    <citation type="journal article" date="2019" name="Int. J. Syst. Evol. Microbiol.">
        <title>The Global Catalogue of Microorganisms (GCM) 10K type strain sequencing project: providing services to taxonomists for standard genome sequencing and annotation.</title>
        <authorList>
            <consortium name="The Broad Institute Genomics Platform"/>
            <consortium name="The Broad Institute Genome Sequencing Center for Infectious Disease"/>
            <person name="Wu L."/>
            <person name="Ma J."/>
        </authorList>
    </citation>
    <scope>NUCLEOTIDE SEQUENCE [LARGE SCALE GENOMIC DNA]</scope>
    <source>
        <strain evidence="1 2">GX26</strain>
    </source>
</reference>
<gene>
    <name evidence="1" type="ORF">ACFQGB_08245</name>
</gene>
<dbReference type="Pfam" id="PF13692">
    <property type="entry name" value="Glyco_trans_1_4"/>
    <property type="match status" value="1"/>
</dbReference>
<proteinExistence type="predicted"/>
<organism evidence="1 2">
    <name type="scientific">Halorubellus litoreus</name>
    <dbReference type="NCBI Taxonomy" id="755308"/>
    <lineage>
        <taxon>Archaea</taxon>
        <taxon>Methanobacteriati</taxon>
        <taxon>Methanobacteriota</taxon>
        <taxon>Stenosarchaea group</taxon>
        <taxon>Halobacteria</taxon>
        <taxon>Halobacteriales</taxon>
        <taxon>Halorubellaceae</taxon>
        <taxon>Halorubellus</taxon>
    </lineage>
</organism>
<sequence>MKPAIICPHRSGGMLHYSIELCTSLSEICSPHLIVPIDTEIPAYLPDIPVTEFRIPTDYSDFGPSNIKTALNMKKYFYNNGINIIHGISNHPFLVLISLISNKPFHYTCHDVVQHVGEFSWVKELSQSLLIKTSDEVYVHGKFNQSEFIEKYRTNPITIIHGPYNMFREFCSSSDFDTNVLFFGRIKEYKGLDLLLDAFDKRTMDFELTIAGNGELNICQREGVDTINRYIENDEVCELFTGTDLVVLPYREASQSGVLQLAYAFDTPVVATPVGGLDEMIDQDETGKVISQVDSELLISSIQELLSSPNITDKMASNINSRKNDKWGWIKTATITLERYKMSADAIDYED</sequence>
<dbReference type="Proteomes" id="UP001596395">
    <property type="component" value="Unassembled WGS sequence"/>
</dbReference>
<dbReference type="RefSeq" id="WP_336349834.1">
    <property type="nucleotide sequence ID" value="NZ_JAZAQL010000002.1"/>
</dbReference>
<dbReference type="GO" id="GO:0016757">
    <property type="term" value="F:glycosyltransferase activity"/>
    <property type="evidence" value="ECO:0007669"/>
    <property type="project" value="UniProtKB-KW"/>
</dbReference>
<dbReference type="EC" id="2.4.-.-" evidence="1"/>
<evidence type="ECO:0000313" key="1">
    <source>
        <dbReference type="EMBL" id="MFC6952852.1"/>
    </source>
</evidence>
<dbReference type="AlphaFoldDB" id="A0ABD5VBQ5"/>
<dbReference type="Gene3D" id="3.40.50.2000">
    <property type="entry name" value="Glycogen Phosphorylase B"/>
    <property type="match status" value="2"/>
</dbReference>
<keyword evidence="1" id="KW-0808">Transferase</keyword>
<dbReference type="EMBL" id="JBHSXN010000002">
    <property type="protein sequence ID" value="MFC6952852.1"/>
    <property type="molecule type" value="Genomic_DNA"/>
</dbReference>
<comment type="caution">
    <text evidence="1">The sequence shown here is derived from an EMBL/GenBank/DDBJ whole genome shotgun (WGS) entry which is preliminary data.</text>
</comment>
<keyword evidence="2" id="KW-1185">Reference proteome</keyword>
<protein>
    <submittedName>
        <fullName evidence="1">Glycosyltransferase family 4 protein</fullName>
        <ecNumber evidence="1">2.4.-.-</ecNumber>
    </submittedName>
</protein>
<keyword evidence="1" id="KW-0328">Glycosyltransferase</keyword>
<accession>A0ABD5VBQ5</accession>
<dbReference type="SUPFAM" id="SSF53756">
    <property type="entry name" value="UDP-Glycosyltransferase/glycogen phosphorylase"/>
    <property type="match status" value="1"/>
</dbReference>
<dbReference type="PANTHER" id="PTHR12526">
    <property type="entry name" value="GLYCOSYLTRANSFERASE"/>
    <property type="match status" value="1"/>
</dbReference>
<name>A0ABD5VBQ5_9EURY</name>